<organism evidence="2 3">
    <name type="scientific">Mycena alexandri</name>
    <dbReference type="NCBI Taxonomy" id="1745969"/>
    <lineage>
        <taxon>Eukaryota</taxon>
        <taxon>Fungi</taxon>
        <taxon>Dikarya</taxon>
        <taxon>Basidiomycota</taxon>
        <taxon>Agaricomycotina</taxon>
        <taxon>Agaricomycetes</taxon>
        <taxon>Agaricomycetidae</taxon>
        <taxon>Agaricales</taxon>
        <taxon>Marasmiineae</taxon>
        <taxon>Mycenaceae</taxon>
        <taxon>Mycena</taxon>
    </lineage>
</organism>
<reference evidence="2" key="1">
    <citation type="submission" date="2023-03" db="EMBL/GenBank/DDBJ databases">
        <title>Massive genome expansion in bonnet fungi (Mycena s.s.) driven by repeated elements and novel gene families across ecological guilds.</title>
        <authorList>
            <consortium name="Lawrence Berkeley National Laboratory"/>
            <person name="Harder C.B."/>
            <person name="Miyauchi S."/>
            <person name="Viragh M."/>
            <person name="Kuo A."/>
            <person name="Thoen E."/>
            <person name="Andreopoulos B."/>
            <person name="Lu D."/>
            <person name="Skrede I."/>
            <person name="Drula E."/>
            <person name="Henrissat B."/>
            <person name="Morin E."/>
            <person name="Kohler A."/>
            <person name="Barry K."/>
            <person name="LaButti K."/>
            <person name="Morin E."/>
            <person name="Salamov A."/>
            <person name="Lipzen A."/>
            <person name="Mereny Z."/>
            <person name="Hegedus B."/>
            <person name="Baldrian P."/>
            <person name="Stursova M."/>
            <person name="Weitz H."/>
            <person name="Taylor A."/>
            <person name="Grigoriev I.V."/>
            <person name="Nagy L.G."/>
            <person name="Martin F."/>
            <person name="Kauserud H."/>
        </authorList>
    </citation>
    <scope>NUCLEOTIDE SEQUENCE</scope>
    <source>
        <strain evidence="2">CBHHK200</strain>
    </source>
</reference>
<sequence length="340" mass="37975">MPFSSPFHRDGLLRTKEYIPSSLFASSVVWTRTGKEETLTKVMPGPLNPDGPAAPDAVLIVIGIVSDSNFLKLGTVGNWSSYTNDDWKKKDFSAAKYTFTILEPKNDPTFAPDFPIALTALKKLQSAISKTHVNKWLIVEDGSEKAIRFAFKVFDKKNESNHDTDVDIRSWPVPTECRDDLEKIVDTHVIRPFLVFDVDGSAIAPMDIASKLKGALVECSFSLIHHAFERDDSFSGLIQQVVILRPAQIKPPSPYKSATKPYRPVSLTPQEMHAEEQRAVKAFALPISSPTAGPSNFPTPPSKFLVPHCDDILMEKINRTTRKPGTRRFQPETRENGRRS</sequence>
<evidence type="ECO:0000313" key="3">
    <source>
        <dbReference type="Proteomes" id="UP001218188"/>
    </source>
</evidence>
<dbReference type="AlphaFoldDB" id="A0AAD6X8A6"/>
<proteinExistence type="predicted"/>
<keyword evidence="3" id="KW-1185">Reference proteome</keyword>
<comment type="caution">
    <text evidence="2">The sequence shown here is derived from an EMBL/GenBank/DDBJ whole genome shotgun (WGS) entry which is preliminary data.</text>
</comment>
<evidence type="ECO:0000313" key="2">
    <source>
        <dbReference type="EMBL" id="KAJ7039110.1"/>
    </source>
</evidence>
<dbReference type="Proteomes" id="UP001218188">
    <property type="component" value="Unassembled WGS sequence"/>
</dbReference>
<feature type="region of interest" description="Disordered" evidence="1">
    <location>
        <begin position="317"/>
        <end position="340"/>
    </location>
</feature>
<name>A0AAD6X8A6_9AGAR</name>
<gene>
    <name evidence="2" type="ORF">C8F04DRAFT_1392572</name>
</gene>
<accession>A0AAD6X8A6</accession>
<evidence type="ECO:0000256" key="1">
    <source>
        <dbReference type="SAM" id="MobiDB-lite"/>
    </source>
</evidence>
<dbReference type="EMBL" id="JARJCM010000028">
    <property type="protein sequence ID" value="KAJ7039110.1"/>
    <property type="molecule type" value="Genomic_DNA"/>
</dbReference>
<protein>
    <submittedName>
        <fullName evidence="2">Uncharacterized protein</fullName>
    </submittedName>
</protein>
<feature type="compositionally biased region" description="Basic and acidic residues" evidence="1">
    <location>
        <begin position="329"/>
        <end position="340"/>
    </location>
</feature>